<evidence type="ECO:0000313" key="3">
    <source>
        <dbReference type="Proteomes" id="UP000518752"/>
    </source>
</evidence>
<protein>
    <submittedName>
        <fullName evidence="2">Uncharacterized protein</fullName>
    </submittedName>
</protein>
<gene>
    <name evidence="2" type="ORF">D9757_007861</name>
</gene>
<proteinExistence type="predicted"/>
<feature type="region of interest" description="Disordered" evidence="1">
    <location>
        <begin position="407"/>
        <end position="507"/>
    </location>
</feature>
<sequence length="800" mass="88525">MPVLECTAKLRAADPKTIFNLATVHRLEYKDSISALKSRFPDSVDVLPASVIVFQISAVFNRKRLSTEALRHSQLSTLFAEFLKENASQLGLNTVSNLYVQDESDKLQLHVTVNRTRLPVHEAVPVRVKLRAIHLQYSITTKEPSDEDHLLSARLSLPYRTLAEDLLKRFVTYQLVRRYPFVFGALSQQLDIETRFFKDLFISLYEMAERSPNQDFQARFRRLIKILKRQQQASHVSSLASFTSLLQPGEFSSHDGHGDSGESKPGIHIGSEAAFFLAMENLFKRGMKRPRFKPITAPNLIMTTADTQDDDELVVARDYRDPDADVYVGSSTAPSSAIAACPALSGGSTYTPQALSRIDTGASLPLALNDVSDGEDAGTCSLFAFEPEPVPTPRSSALSRSLLHLQPLLASPPPPPPPLSDPNSTPLPHPNEQGSDFDDFEPVFGSNFGLPRADVDRRNPVSTDASESRREGGAAFDADTVPHLDLDMDSDAPVPASSRPPSTSFSLNLDSDVDVNVDTVVGATPRSYDEIPSQHTLRLPSFLPQPDFHFDFDSEEEESSLPHEEEHEGCLLFDDDNSDHLKNEADFMAMDVADVSSDPDNDDDDVIIDMDDAGHTTKAMTRNEWRRAGETKSEVTPWTVEEVQDDAYEESMNMDSDLEANVDTDSQAPSSPRQLVSVSPSYQNYPSVATCFSPRNPFPRAVDDVVLDVDFDITRETDWETENTEMVFFSDHDTLPFMASNFSPNSDFVNQPPNFDIEDVGCGLDCLQSESPDAPGPKTEPQSFFVLSEAEESEGAISDP</sequence>
<organism evidence="2 3">
    <name type="scientific">Collybiopsis confluens</name>
    <dbReference type="NCBI Taxonomy" id="2823264"/>
    <lineage>
        <taxon>Eukaryota</taxon>
        <taxon>Fungi</taxon>
        <taxon>Dikarya</taxon>
        <taxon>Basidiomycota</taxon>
        <taxon>Agaricomycotina</taxon>
        <taxon>Agaricomycetes</taxon>
        <taxon>Agaricomycetidae</taxon>
        <taxon>Agaricales</taxon>
        <taxon>Marasmiineae</taxon>
        <taxon>Omphalotaceae</taxon>
        <taxon>Collybiopsis</taxon>
    </lineage>
</organism>
<evidence type="ECO:0000256" key="1">
    <source>
        <dbReference type="SAM" id="MobiDB-lite"/>
    </source>
</evidence>
<dbReference type="EMBL" id="JAACJN010000059">
    <property type="protein sequence ID" value="KAF5381243.1"/>
    <property type="molecule type" value="Genomic_DNA"/>
</dbReference>
<accession>A0A8H5HDE9</accession>
<dbReference type="Proteomes" id="UP000518752">
    <property type="component" value="Unassembled WGS sequence"/>
</dbReference>
<name>A0A8H5HDE9_9AGAR</name>
<comment type="caution">
    <text evidence="2">The sequence shown here is derived from an EMBL/GenBank/DDBJ whole genome shotgun (WGS) entry which is preliminary data.</text>
</comment>
<feature type="compositionally biased region" description="Pro residues" evidence="1">
    <location>
        <begin position="410"/>
        <end position="429"/>
    </location>
</feature>
<feature type="region of interest" description="Disordered" evidence="1">
    <location>
        <begin position="766"/>
        <end position="800"/>
    </location>
</feature>
<reference evidence="2 3" key="1">
    <citation type="journal article" date="2020" name="ISME J.">
        <title>Uncovering the hidden diversity of litter-decomposition mechanisms in mushroom-forming fungi.</title>
        <authorList>
            <person name="Floudas D."/>
            <person name="Bentzer J."/>
            <person name="Ahren D."/>
            <person name="Johansson T."/>
            <person name="Persson P."/>
            <person name="Tunlid A."/>
        </authorList>
    </citation>
    <scope>NUCLEOTIDE SEQUENCE [LARGE SCALE GENOMIC DNA]</scope>
    <source>
        <strain evidence="2 3">CBS 406.79</strain>
    </source>
</reference>
<dbReference type="AlphaFoldDB" id="A0A8H5HDE9"/>
<keyword evidence="3" id="KW-1185">Reference proteome</keyword>
<evidence type="ECO:0000313" key="2">
    <source>
        <dbReference type="EMBL" id="KAF5381243.1"/>
    </source>
</evidence>
<dbReference type="OrthoDB" id="3141012at2759"/>